<dbReference type="Pfam" id="PF00561">
    <property type="entry name" value="Abhydrolase_1"/>
    <property type="match status" value="1"/>
</dbReference>
<keyword evidence="2 5" id="KW-0378">Hydrolase</keyword>
<dbReference type="RefSeq" id="WP_194508363.1">
    <property type="nucleotide sequence ID" value="NZ_JADILU010000004.1"/>
</dbReference>
<keyword evidence="3" id="KW-0472">Membrane</keyword>
<dbReference type="InterPro" id="IPR000073">
    <property type="entry name" value="AB_hydrolase_1"/>
</dbReference>
<protein>
    <submittedName>
        <fullName evidence="5">Alpha/beta fold hydrolase</fullName>
    </submittedName>
</protein>
<dbReference type="Proteomes" id="UP001597548">
    <property type="component" value="Unassembled WGS sequence"/>
</dbReference>
<reference evidence="6" key="1">
    <citation type="journal article" date="2019" name="Int. J. Syst. Evol. Microbiol.">
        <title>The Global Catalogue of Microorganisms (GCM) 10K type strain sequencing project: providing services to taxonomists for standard genome sequencing and annotation.</title>
        <authorList>
            <consortium name="The Broad Institute Genomics Platform"/>
            <consortium name="The Broad Institute Genome Sequencing Center for Infectious Disease"/>
            <person name="Wu L."/>
            <person name="Ma J."/>
        </authorList>
    </citation>
    <scope>NUCLEOTIDE SEQUENCE [LARGE SCALE GENOMIC DNA]</scope>
    <source>
        <strain evidence="6">KCTC 32514</strain>
    </source>
</reference>
<keyword evidence="3" id="KW-0812">Transmembrane</keyword>
<dbReference type="SUPFAM" id="SSF53474">
    <property type="entry name" value="alpha/beta-Hydrolases"/>
    <property type="match status" value="1"/>
</dbReference>
<feature type="transmembrane region" description="Helical" evidence="3">
    <location>
        <begin position="12"/>
        <end position="31"/>
    </location>
</feature>
<dbReference type="PRINTS" id="PR00793">
    <property type="entry name" value="PROAMNOPTASE"/>
</dbReference>
<dbReference type="InterPro" id="IPR002410">
    <property type="entry name" value="Peptidase_S33"/>
</dbReference>
<evidence type="ECO:0000256" key="2">
    <source>
        <dbReference type="ARBA" id="ARBA00022801"/>
    </source>
</evidence>
<name>A0ABW5ZWE7_9FLAO</name>
<gene>
    <name evidence="5" type="ORF">ACFS29_12000</name>
</gene>
<keyword evidence="6" id="KW-1185">Reference proteome</keyword>
<comment type="caution">
    <text evidence="5">The sequence shown here is derived from an EMBL/GenBank/DDBJ whole genome shotgun (WGS) entry which is preliminary data.</text>
</comment>
<evidence type="ECO:0000313" key="5">
    <source>
        <dbReference type="EMBL" id="MFD2916368.1"/>
    </source>
</evidence>
<comment type="similarity">
    <text evidence="1">Belongs to the peptidase S33 family.</text>
</comment>
<dbReference type="InterPro" id="IPR029058">
    <property type="entry name" value="AB_hydrolase_fold"/>
</dbReference>
<organism evidence="5 6">
    <name type="scientific">Psychroserpens luteus</name>
    <dbReference type="NCBI Taxonomy" id="1434066"/>
    <lineage>
        <taxon>Bacteria</taxon>
        <taxon>Pseudomonadati</taxon>
        <taxon>Bacteroidota</taxon>
        <taxon>Flavobacteriia</taxon>
        <taxon>Flavobacteriales</taxon>
        <taxon>Flavobacteriaceae</taxon>
        <taxon>Psychroserpens</taxon>
    </lineage>
</organism>
<dbReference type="Gene3D" id="3.40.50.1820">
    <property type="entry name" value="alpha/beta hydrolase"/>
    <property type="match status" value="1"/>
</dbReference>
<dbReference type="PANTHER" id="PTHR43329">
    <property type="entry name" value="EPOXIDE HYDROLASE"/>
    <property type="match status" value="1"/>
</dbReference>
<keyword evidence="3" id="KW-1133">Transmembrane helix</keyword>
<evidence type="ECO:0000259" key="4">
    <source>
        <dbReference type="Pfam" id="PF00561"/>
    </source>
</evidence>
<dbReference type="GO" id="GO:0016787">
    <property type="term" value="F:hydrolase activity"/>
    <property type="evidence" value="ECO:0007669"/>
    <property type="project" value="UniProtKB-KW"/>
</dbReference>
<proteinExistence type="inferred from homology"/>
<evidence type="ECO:0000313" key="6">
    <source>
        <dbReference type="Proteomes" id="UP001597548"/>
    </source>
</evidence>
<feature type="domain" description="AB hydrolase-1" evidence="4">
    <location>
        <begin position="77"/>
        <end position="353"/>
    </location>
</feature>
<dbReference type="EMBL" id="JBHUOS010000009">
    <property type="protein sequence ID" value="MFD2916368.1"/>
    <property type="molecule type" value="Genomic_DNA"/>
</dbReference>
<evidence type="ECO:0000256" key="1">
    <source>
        <dbReference type="ARBA" id="ARBA00010088"/>
    </source>
</evidence>
<accession>A0ABW5ZWE7</accession>
<evidence type="ECO:0000256" key="3">
    <source>
        <dbReference type="SAM" id="Phobius"/>
    </source>
</evidence>
<sequence>MKILKKIGKWFLILLGAFVAFILVVLLIIRINSSGNEEPFLDEKGNVLPNSVAMHEDMLINGVNQRVTIRGKDKNNPVLLIVHGGPGAPILPVIYKLTGVDLEDLFTVCYWDQRGSGLAYNDSIPDSSITLTNIVDDGLELSNHLKKTFKKDKIYIEGLSWGTAVAAYMVQKKPELYHAYIGSGLMANLSFSEELSYEFAMSESQKYNDTISINQLKQIGKPPYVKNSKNSVTEAFETERKIVMKYAPIKLDTDFNFIKSMFLDNGLTFKEKFTDMINSPESYYPASKILESTAIDMNLMRDIPELKVPVYILQGDNDHFTETSVAKAYFDSIIAPSKKWFLFENGTHGVQVEYPEKYRSIYINEVLKNQ</sequence>